<dbReference type="Pfam" id="PF00534">
    <property type="entry name" value="Glycos_transf_1"/>
    <property type="match status" value="1"/>
</dbReference>
<protein>
    <submittedName>
        <fullName evidence="2 3">Glycosyltransferase</fullName>
    </submittedName>
</protein>
<dbReference type="GO" id="GO:0016757">
    <property type="term" value="F:glycosyltransferase activity"/>
    <property type="evidence" value="ECO:0007669"/>
    <property type="project" value="InterPro"/>
</dbReference>
<dbReference type="Proteomes" id="UP000291917">
    <property type="component" value="Unassembled WGS sequence"/>
</dbReference>
<comment type="caution">
    <text evidence="3">The sequence shown here is derived from an EMBL/GenBank/DDBJ whole genome shotgun (WGS) entry which is preliminary data.</text>
</comment>
<sequence>MKVGLNTVDLFPGRERLMPFRTVIEIAKAMRMQGIKADVLNSHVASANISDYIYHGINIRQCPRELYELSKWVNTNEYDVFFFPATFREGLKNLSGLKIMKCKKIAYVPSGVTPFKNAFWLMKLYGLYGKQWMLEAITPKTLIAKKLANVGFTDIIGLTNYTTHQCGNALKTHTIYAGKDDFEYITMDTSIVEKHKLQTKKFYLFTGAPGQVRGGLILLEAIDKIVKVNPDIKVVFLLRDDVGTQYDDFFRKYKSMQNKKNVLIIKETLDSMQLKAFMHAAYAVVLPFICIPAEIPLTYYEAMSIGIPIVSFPNAGSTMYLEKGIMIAKNNTINGLSEALSILWNNISLRNKLSQGSISIMAKHPTWQQVSEQWIYLLK</sequence>
<accession>A0A415S0Q1</accession>
<organism evidence="3 4">
    <name type="scientific">Bacteroides eggerthii</name>
    <dbReference type="NCBI Taxonomy" id="28111"/>
    <lineage>
        <taxon>Bacteria</taxon>
        <taxon>Pseudomonadati</taxon>
        <taxon>Bacteroidota</taxon>
        <taxon>Bacteroidia</taxon>
        <taxon>Bacteroidales</taxon>
        <taxon>Bacteroidaceae</taxon>
        <taxon>Bacteroides</taxon>
    </lineage>
</organism>
<gene>
    <name evidence="3" type="ORF">EAJ03_07325</name>
    <name evidence="2" type="ORF">F2Z23_08010</name>
</gene>
<dbReference type="AlphaFoldDB" id="A0A415S0Q1"/>
<proteinExistence type="predicted"/>
<dbReference type="Gene3D" id="3.40.50.2000">
    <property type="entry name" value="Glycogen Phosphorylase B"/>
    <property type="match status" value="2"/>
</dbReference>
<dbReference type="RefSeq" id="WP_021940007.1">
    <property type="nucleotide sequence ID" value="NZ_JADNCV010000001.1"/>
</dbReference>
<dbReference type="InterPro" id="IPR001296">
    <property type="entry name" value="Glyco_trans_1"/>
</dbReference>
<dbReference type="CDD" id="cd03801">
    <property type="entry name" value="GT4_PimA-like"/>
    <property type="match status" value="1"/>
</dbReference>
<evidence type="ECO:0000313" key="4">
    <source>
        <dbReference type="Proteomes" id="UP000291917"/>
    </source>
</evidence>
<reference evidence="2 5" key="1">
    <citation type="journal article" date="2019" name="Nat. Med.">
        <title>A library of human gut bacterial isolates paired with longitudinal multiomics data enables mechanistic microbiome research.</title>
        <authorList>
            <person name="Poyet M."/>
            <person name="Groussin M."/>
            <person name="Gibbons S.M."/>
            <person name="Avila-Pacheco J."/>
            <person name="Jiang X."/>
            <person name="Kearney S.M."/>
            <person name="Perrotta A.R."/>
            <person name="Berdy B."/>
            <person name="Zhao S."/>
            <person name="Lieberman T.D."/>
            <person name="Swanson P.K."/>
            <person name="Smith M."/>
            <person name="Roesemann S."/>
            <person name="Alexander J.E."/>
            <person name="Rich S.A."/>
            <person name="Livny J."/>
            <person name="Vlamakis H."/>
            <person name="Clish C."/>
            <person name="Bullock K."/>
            <person name="Deik A."/>
            <person name="Scott J."/>
            <person name="Pierce K.A."/>
            <person name="Xavier R.J."/>
            <person name="Alm E.J."/>
        </authorList>
    </citation>
    <scope>NUCLEOTIDE SEQUENCE [LARGE SCALE GENOMIC DNA]</scope>
    <source>
        <strain evidence="2 5">BIOML-A1</strain>
    </source>
</reference>
<evidence type="ECO:0000313" key="3">
    <source>
        <dbReference type="EMBL" id="RYT75255.1"/>
    </source>
</evidence>
<evidence type="ECO:0000259" key="1">
    <source>
        <dbReference type="Pfam" id="PF00534"/>
    </source>
</evidence>
<dbReference type="EMBL" id="VVZX01000008">
    <property type="protein sequence ID" value="KAA5274482.1"/>
    <property type="molecule type" value="Genomic_DNA"/>
</dbReference>
<feature type="domain" description="Glycosyl transferase family 1" evidence="1">
    <location>
        <begin position="193"/>
        <end position="355"/>
    </location>
</feature>
<name>A0A415S0Q1_9BACE</name>
<dbReference type="EMBL" id="RCXL01000008">
    <property type="protein sequence ID" value="RYT75255.1"/>
    <property type="molecule type" value="Genomic_DNA"/>
</dbReference>
<dbReference type="PANTHER" id="PTHR12526:SF630">
    <property type="entry name" value="GLYCOSYLTRANSFERASE"/>
    <property type="match status" value="1"/>
</dbReference>
<dbReference type="PANTHER" id="PTHR12526">
    <property type="entry name" value="GLYCOSYLTRANSFERASE"/>
    <property type="match status" value="1"/>
</dbReference>
<evidence type="ECO:0000313" key="5">
    <source>
        <dbReference type="Proteomes" id="UP000335496"/>
    </source>
</evidence>
<keyword evidence="3" id="KW-0808">Transferase</keyword>
<reference evidence="3 4" key="2">
    <citation type="journal article" date="2019" name="Science, e1252229">
        <title>Invertible promoters mediate bacterial phase variation, antibiotic resistance, and host adaptation in the gut.</title>
        <authorList>
            <person name="Jiang X."/>
            <person name="Hall A.B."/>
            <person name="Arthur T.D."/>
            <person name="Plichta D.R."/>
            <person name="Covington C.T."/>
            <person name="Poyet M."/>
            <person name="Crothers J."/>
            <person name="Moses P.L."/>
            <person name="Tolonen A.C."/>
            <person name="Vlamakis H."/>
            <person name="Alm E.J."/>
            <person name="Xavier R.J."/>
        </authorList>
    </citation>
    <scope>NUCLEOTIDE SEQUENCE [LARGE SCALE GENOMIC DNA]</scope>
    <source>
        <strain evidence="4">bj_0095</strain>
        <strain evidence="3">Bj_0095</strain>
    </source>
</reference>
<evidence type="ECO:0000313" key="2">
    <source>
        <dbReference type="EMBL" id="KAA5274482.1"/>
    </source>
</evidence>
<dbReference type="Proteomes" id="UP000335496">
    <property type="component" value="Unassembled WGS sequence"/>
</dbReference>
<keyword evidence="5" id="KW-1185">Reference proteome</keyword>
<dbReference type="SUPFAM" id="SSF53756">
    <property type="entry name" value="UDP-Glycosyltransferase/glycogen phosphorylase"/>
    <property type="match status" value="1"/>
</dbReference>